<dbReference type="PROSITE" id="PS01081">
    <property type="entry name" value="HTH_TETR_1"/>
    <property type="match status" value="1"/>
</dbReference>
<dbReference type="SUPFAM" id="SSF46689">
    <property type="entry name" value="Homeodomain-like"/>
    <property type="match status" value="1"/>
</dbReference>
<dbReference type="PANTHER" id="PTHR30055">
    <property type="entry name" value="HTH-TYPE TRANSCRIPTIONAL REGULATOR RUTR"/>
    <property type="match status" value="1"/>
</dbReference>
<proteinExistence type="predicted"/>
<keyword evidence="3" id="KW-0804">Transcription</keyword>
<feature type="DNA-binding region" description="H-T-H motif" evidence="4">
    <location>
        <begin position="42"/>
        <end position="61"/>
    </location>
</feature>
<dbReference type="AlphaFoldDB" id="A0A919W3K0"/>
<dbReference type="GO" id="GO:0000976">
    <property type="term" value="F:transcription cis-regulatory region binding"/>
    <property type="evidence" value="ECO:0007669"/>
    <property type="project" value="TreeGrafter"/>
</dbReference>
<dbReference type="PANTHER" id="PTHR30055:SF238">
    <property type="entry name" value="MYCOFACTOCIN BIOSYNTHESIS TRANSCRIPTIONAL REGULATOR MFTR-RELATED"/>
    <property type="match status" value="1"/>
</dbReference>
<comment type="caution">
    <text evidence="6">The sequence shown here is derived from an EMBL/GenBank/DDBJ whole genome shotgun (WGS) entry which is preliminary data.</text>
</comment>
<evidence type="ECO:0000256" key="4">
    <source>
        <dbReference type="PROSITE-ProRule" id="PRU00335"/>
    </source>
</evidence>
<dbReference type="Proteomes" id="UP000677082">
    <property type="component" value="Unassembled WGS sequence"/>
</dbReference>
<evidence type="ECO:0000313" key="7">
    <source>
        <dbReference type="Proteomes" id="UP000677082"/>
    </source>
</evidence>
<dbReference type="InterPro" id="IPR009057">
    <property type="entry name" value="Homeodomain-like_sf"/>
</dbReference>
<feature type="domain" description="HTH tetR-type" evidence="5">
    <location>
        <begin position="19"/>
        <end position="79"/>
    </location>
</feature>
<dbReference type="PROSITE" id="PS50977">
    <property type="entry name" value="HTH_TETR_2"/>
    <property type="match status" value="1"/>
</dbReference>
<evidence type="ECO:0000313" key="6">
    <source>
        <dbReference type="EMBL" id="GIM90620.1"/>
    </source>
</evidence>
<dbReference type="InterPro" id="IPR001647">
    <property type="entry name" value="HTH_TetR"/>
</dbReference>
<dbReference type="InterPro" id="IPR050109">
    <property type="entry name" value="HTH-type_TetR-like_transc_reg"/>
</dbReference>
<evidence type="ECO:0000256" key="1">
    <source>
        <dbReference type="ARBA" id="ARBA00023015"/>
    </source>
</evidence>
<reference evidence="6 7" key="1">
    <citation type="submission" date="2021-03" db="EMBL/GenBank/DDBJ databases">
        <title>Whole genome shotgun sequence of Actinoplanes toevensis NBRC 105298.</title>
        <authorList>
            <person name="Komaki H."/>
            <person name="Tamura T."/>
        </authorList>
    </citation>
    <scope>NUCLEOTIDE SEQUENCE [LARGE SCALE GENOMIC DNA]</scope>
    <source>
        <strain evidence="6 7">NBRC 105298</strain>
    </source>
</reference>
<keyword evidence="7" id="KW-1185">Reference proteome</keyword>
<dbReference type="EMBL" id="BOQN01000033">
    <property type="protein sequence ID" value="GIM90620.1"/>
    <property type="molecule type" value="Genomic_DNA"/>
</dbReference>
<gene>
    <name evidence="6" type="ORF">Ato02nite_024130</name>
</gene>
<evidence type="ECO:0000259" key="5">
    <source>
        <dbReference type="PROSITE" id="PS50977"/>
    </source>
</evidence>
<organism evidence="6 7">
    <name type="scientific">Paractinoplanes toevensis</name>
    <dbReference type="NCBI Taxonomy" id="571911"/>
    <lineage>
        <taxon>Bacteria</taxon>
        <taxon>Bacillati</taxon>
        <taxon>Actinomycetota</taxon>
        <taxon>Actinomycetes</taxon>
        <taxon>Micromonosporales</taxon>
        <taxon>Micromonosporaceae</taxon>
        <taxon>Paractinoplanes</taxon>
    </lineage>
</organism>
<sequence length="214" mass="24000">MAEPEGSDQITGLRDLKRERNRVLTAETAWRLFIERGYDNVTVADICAAAEIAPRTFHRYFASKDDVVGEPVRYMTSLMAEHIAGAPAGMPDQAVLRSAMHKLGVFVVEHRDWLGALRTVIQNSVHLRESHQGVPPEREQEIIAMLAARRGESGEPGWRQRLLVAYAVTAFRIWHDEYLRGKVSDPLKQLDEMFATIEATESRPGLEGHSLGGK</sequence>
<accession>A0A919W3K0</accession>
<keyword evidence="2 4" id="KW-0238">DNA-binding</keyword>
<dbReference type="InterPro" id="IPR023772">
    <property type="entry name" value="DNA-bd_HTH_TetR-type_CS"/>
</dbReference>
<keyword evidence="1" id="KW-0805">Transcription regulation</keyword>
<dbReference type="Gene3D" id="1.10.357.10">
    <property type="entry name" value="Tetracycline Repressor, domain 2"/>
    <property type="match status" value="1"/>
</dbReference>
<evidence type="ECO:0000256" key="3">
    <source>
        <dbReference type="ARBA" id="ARBA00023163"/>
    </source>
</evidence>
<dbReference type="Pfam" id="PF00440">
    <property type="entry name" value="TetR_N"/>
    <property type="match status" value="1"/>
</dbReference>
<dbReference type="GO" id="GO:0003700">
    <property type="term" value="F:DNA-binding transcription factor activity"/>
    <property type="evidence" value="ECO:0007669"/>
    <property type="project" value="TreeGrafter"/>
</dbReference>
<name>A0A919W3K0_9ACTN</name>
<evidence type="ECO:0000256" key="2">
    <source>
        <dbReference type="ARBA" id="ARBA00023125"/>
    </source>
</evidence>
<dbReference type="RefSeq" id="WP_246606647.1">
    <property type="nucleotide sequence ID" value="NZ_BOQN01000033.1"/>
</dbReference>
<protein>
    <recommendedName>
        <fullName evidence="5">HTH tetR-type domain-containing protein</fullName>
    </recommendedName>
</protein>